<reference evidence="2" key="1">
    <citation type="journal article" date="2019" name="Int. J. Syst. Evol. Microbiol.">
        <title>The Global Catalogue of Microorganisms (GCM) 10K type strain sequencing project: providing services to taxonomists for standard genome sequencing and annotation.</title>
        <authorList>
            <consortium name="The Broad Institute Genomics Platform"/>
            <consortium name="The Broad Institute Genome Sequencing Center for Infectious Disease"/>
            <person name="Wu L."/>
            <person name="Ma J."/>
        </authorList>
    </citation>
    <scope>NUCLEOTIDE SEQUENCE [LARGE SCALE GENOMIC DNA]</scope>
    <source>
        <strain evidence="2">KCTC 52925</strain>
    </source>
</reference>
<evidence type="ECO:0000313" key="2">
    <source>
        <dbReference type="Proteomes" id="UP001597438"/>
    </source>
</evidence>
<proteinExistence type="predicted"/>
<name>A0ABW5X1V1_9FLAO</name>
<dbReference type="Proteomes" id="UP001597438">
    <property type="component" value="Unassembled WGS sequence"/>
</dbReference>
<protein>
    <submittedName>
        <fullName evidence="1">Uncharacterized protein</fullName>
    </submittedName>
</protein>
<gene>
    <name evidence="1" type="ORF">ACFSYS_02235</name>
</gene>
<accession>A0ABW5X1V1</accession>
<evidence type="ECO:0000313" key="1">
    <source>
        <dbReference type="EMBL" id="MFD2832088.1"/>
    </source>
</evidence>
<comment type="caution">
    <text evidence="1">The sequence shown here is derived from an EMBL/GenBank/DDBJ whole genome shotgun (WGS) entry which is preliminary data.</text>
</comment>
<sequence length="51" mass="6206">MKTNKLRLKLEDIEKYEDEIIDQIRYSYALKELFDYPLILITGKERLTTKL</sequence>
<dbReference type="RefSeq" id="WP_378211978.1">
    <property type="nucleotide sequence ID" value="NZ_JBHUOJ010000004.1"/>
</dbReference>
<keyword evidence="2" id="KW-1185">Reference proteome</keyword>
<dbReference type="EMBL" id="JBHUOJ010000004">
    <property type="protein sequence ID" value="MFD2832088.1"/>
    <property type="molecule type" value="Genomic_DNA"/>
</dbReference>
<organism evidence="1 2">
    <name type="scientific">Christiangramia antarctica</name>
    <dbReference type="NCBI Taxonomy" id="2058158"/>
    <lineage>
        <taxon>Bacteria</taxon>
        <taxon>Pseudomonadati</taxon>
        <taxon>Bacteroidota</taxon>
        <taxon>Flavobacteriia</taxon>
        <taxon>Flavobacteriales</taxon>
        <taxon>Flavobacteriaceae</taxon>
        <taxon>Christiangramia</taxon>
    </lineage>
</organism>